<dbReference type="InterPro" id="IPR043129">
    <property type="entry name" value="ATPase_NBD"/>
</dbReference>
<dbReference type="SUPFAM" id="SSF53067">
    <property type="entry name" value="Actin-like ATPase domain"/>
    <property type="match status" value="2"/>
</dbReference>
<feature type="domain" description="ATPase BadF/BadG/BcrA/BcrD type" evidence="5">
    <location>
        <begin position="350"/>
        <end position="607"/>
    </location>
</feature>
<dbReference type="PANTHER" id="PTHR32329:SF4">
    <property type="entry name" value="ACTIVATOR OF 2-HYDROXYACYL-COA DEHYDRATASE"/>
    <property type="match status" value="1"/>
</dbReference>
<evidence type="ECO:0000259" key="5">
    <source>
        <dbReference type="Pfam" id="PF01869"/>
    </source>
</evidence>
<dbReference type="InterPro" id="IPR002731">
    <property type="entry name" value="ATPase_BadF"/>
</dbReference>
<keyword evidence="3" id="KW-0408">Iron</keyword>
<dbReference type="GO" id="GO:0051536">
    <property type="term" value="F:iron-sulfur cluster binding"/>
    <property type="evidence" value="ECO:0007669"/>
    <property type="project" value="UniProtKB-KW"/>
</dbReference>
<dbReference type="InterPro" id="IPR008275">
    <property type="entry name" value="CoA_E_activase_dom"/>
</dbReference>
<dbReference type="InterPro" id="IPR051805">
    <property type="entry name" value="Dehydratase_Activator_Redct"/>
</dbReference>
<keyword evidence="7" id="KW-1185">Reference proteome</keyword>
<keyword evidence="2" id="KW-0479">Metal-binding</keyword>
<dbReference type="NCBIfam" id="TIGR00241">
    <property type="entry name" value="CoA_E_activ"/>
    <property type="match status" value="1"/>
</dbReference>
<dbReference type="PANTHER" id="PTHR32329">
    <property type="entry name" value="BIFUNCTIONAL PROTEIN [INCLUDES 2-HYDROXYACYL-COA DEHYDRATASE (N-TER) AND ITS ACTIVATOR DOMAIN (C_TERM)-RELATED"/>
    <property type="match status" value="1"/>
</dbReference>
<dbReference type="CDD" id="cd24034">
    <property type="entry name" value="ASKHA_NBD_O66634-like_rpt1"/>
    <property type="match status" value="1"/>
</dbReference>
<dbReference type="Gene3D" id="3.30.420.40">
    <property type="match status" value="4"/>
</dbReference>
<gene>
    <name evidence="6" type="ORF">GCM10010964_26320</name>
</gene>
<accession>A0A8J3EE60</accession>
<dbReference type="Pfam" id="PF01869">
    <property type="entry name" value="BcrAD_BadFG"/>
    <property type="match status" value="2"/>
</dbReference>
<sequence length="726" mass="79144">MRIVGMDVGSTTVKAVVVRDGAVLWQDYQRHNTRQAEKVLDFLGRMEAEAGLEPGRDRIFFTGSGAGLLAPLVGGKLIQEVVAVAAAVERLHPDVLFVSEIGGEDMKTIFFTPAGGGRSKQVFMQSACSGGTGTFIEKTARKLQIPAEALASMPYEGRSLHKISSKCGIFAETDANTLVKGGVPVEEIIASLFEAVVYQNLATLTKGNTPLPEVLLLGGPNLFFSGLQQAWRRHLGNLWQQRRIALPEGRTAADLIRVPAEALYYAALGCVEIGGKEPEGVATYAGTDRLRWWIEVGQHEQKAREGARGLVRDGQELAAFLETYGRPRNAHAMRVVPEAERVRPGRPVMIGCDFGSTTTKAVVISPEQEMLFSCYVQSRGNPIEDAQALLRQIREAGFRDIGALALTGYGKDLLKDILGADVGVVETVAHAKAALHFFPDADVICDVGGTDVKVMILRQGTVSDFRLNSQCSSGNGAFLQGVADRYGVPLERYAERAFEAKSMPTLAMGCGVFLQSDIVNQQRKGWSSEEIMASLAAVLPLNVWVYAGQLQNLRAVGRRFVLQGGTHRNLAVVKAQVDFITAKVPDAEVMIHPYSGEAGAIGAALCALEAWRDGRPTRFRGFEAIEALAHRSTTNEHTVCRWCPVNCRRTFIDVQLPGGKGRPWSKVPVEEGWERVISGNSCPKGLVEDANEMRVVKARMEEQRRVHPNLGELVREEAFRRARATA</sequence>
<evidence type="ECO:0000256" key="2">
    <source>
        <dbReference type="ARBA" id="ARBA00022723"/>
    </source>
</evidence>
<dbReference type="GO" id="GO:0046872">
    <property type="term" value="F:metal ion binding"/>
    <property type="evidence" value="ECO:0007669"/>
    <property type="project" value="UniProtKB-KW"/>
</dbReference>
<feature type="domain" description="ATPase BadF/BadG/BcrA/BcrD type" evidence="5">
    <location>
        <begin position="4"/>
        <end position="219"/>
    </location>
</feature>
<dbReference type="EMBL" id="BMKS01000007">
    <property type="protein sequence ID" value="GGG37220.1"/>
    <property type="molecule type" value="Genomic_DNA"/>
</dbReference>
<keyword evidence="4" id="KW-0411">Iron-sulfur</keyword>
<evidence type="ECO:0000256" key="3">
    <source>
        <dbReference type="ARBA" id="ARBA00023004"/>
    </source>
</evidence>
<comment type="caution">
    <text evidence="6">The sequence shown here is derived from an EMBL/GenBank/DDBJ whole genome shotgun (WGS) entry which is preliminary data.</text>
</comment>
<protein>
    <recommendedName>
        <fullName evidence="5">ATPase BadF/BadG/BcrA/BcrD type domain-containing protein</fullName>
    </recommendedName>
</protein>
<evidence type="ECO:0000313" key="7">
    <source>
        <dbReference type="Proteomes" id="UP000597507"/>
    </source>
</evidence>
<evidence type="ECO:0000256" key="4">
    <source>
        <dbReference type="ARBA" id="ARBA00023014"/>
    </source>
</evidence>
<dbReference type="CDD" id="cd24035">
    <property type="entry name" value="ASKHA_NBD_O66634-like_rpt2"/>
    <property type="match status" value="1"/>
</dbReference>
<evidence type="ECO:0000256" key="1">
    <source>
        <dbReference type="ARBA" id="ARBA00001966"/>
    </source>
</evidence>
<dbReference type="Proteomes" id="UP000597507">
    <property type="component" value="Unassembled WGS sequence"/>
</dbReference>
<name>A0A8J3EE60_9PROT</name>
<dbReference type="AlphaFoldDB" id="A0A8J3EE60"/>
<evidence type="ECO:0000313" key="6">
    <source>
        <dbReference type="EMBL" id="GGG37220.1"/>
    </source>
</evidence>
<comment type="cofactor">
    <cofactor evidence="1">
        <name>[4Fe-4S] cluster</name>
        <dbReference type="ChEBI" id="CHEBI:49883"/>
    </cofactor>
</comment>
<organism evidence="6 7">
    <name type="scientific">Caldovatus sediminis</name>
    <dbReference type="NCBI Taxonomy" id="2041189"/>
    <lineage>
        <taxon>Bacteria</taxon>
        <taxon>Pseudomonadati</taxon>
        <taxon>Pseudomonadota</taxon>
        <taxon>Alphaproteobacteria</taxon>
        <taxon>Acetobacterales</taxon>
        <taxon>Roseomonadaceae</taxon>
        <taxon>Caldovatus</taxon>
    </lineage>
</organism>
<reference evidence="6 7" key="1">
    <citation type="journal article" date="2014" name="Int. J. Syst. Evol. Microbiol.">
        <title>Complete genome sequence of Corynebacterium casei LMG S-19264T (=DSM 44701T), isolated from a smear-ripened cheese.</title>
        <authorList>
            <consortium name="US DOE Joint Genome Institute (JGI-PGF)"/>
            <person name="Walter F."/>
            <person name="Albersmeier A."/>
            <person name="Kalinowski J."/>
            <person name="Ruckert C."/>
        </authorList>
    </citation>
    <scope>NUCLEOTIDE SEQUENCE [LARGE SCALE GENOMIC DNA]</scope>
    <source>
        <strain evidence="6 7">CGMCC 1.16330</strain>
    </source>
</reference>
<proteinExistence type="predicted"/>